<gene>
    <name evidence="7" type="primary">PCDH15_5</name>
    <name evidence="7" type="ORF">XENOCAPTIV_013763</name>
</gene>
<accession>A0ABV0RJA1</accession>
<name>A0ABV0RJA1_9TELE</name>
<evidence type="ECO:0000313" key="7">
    <source>
        <dbReference type="EMBL" id="MEQ2207517.1"/>
    </source>
</evidence>
<dbReference type="InterPro" id="IPR039808">
    <property type="entry name" value="Cadherin"/>
</dbReference>
<keyword evidence="4" id="KW-0472">Membrane</keyword>
<comment type="subcellular location">
    <subcellularLocation>
        <location evidence="1">Membrane</location>
    </subcellularLocation>
</comment>
<evidence type="ECO:0000256" key="3">
    <source>
        <dbReference type="ARBA" id="ARBA00022837"/>
    </source>
</evidence>
<evidence type="ECO:0000313" key="8">
    <source>
        <dbReference type="Proteomes" id="UP001434883"/>
    </source>
</evidence>
<evidence type="ECO:0000259" key="6">
    <source>
        <dbReference type="PROSITE" id="PS50268"/>
    </source>
</evidence>
<evidence type="ECO:0000256" key="1">
    <source>
        <dbReference type="ARBA" id="ARBA00004370"/>
    </source>
</evidence>
<dbReference type="PROSITE" id="PS50268">
    <property type="entry name" value="CADHERIN_2"/>
    <property type="match status" value="1"/>
</dbReference>
<dbReference type="InterPro" id="IPR015919">
    <property type="entry name" value="Cadherin-like_sf"/>
</dbReference>
<keyword evidence="3 5" id="KW-0106">Calcium</keyword>
<keyword evidence="8" id="KW-1185">Reference proteome</keyword>
<organism evidence="7 8">
    <name type="scientific">Xenoophorus captivus</name>
    <dbReference type="NCBI Taxonomy" id="1517983"/>
    <lineage>
        <taxon>Eukaryota</taxon>
        <taxon>Metazoa</taxon>
        <taxon>Chordata</taxon>
        <taxon>Craniata</taxon>
        <taxon>Vertebrata</taxon>
        <taxon>Euteleostomi</taxon>
        <taxon>Actinopterygii</taxon>
        <taxon>Neopterygii</taxon>
        <taxon>Teleostei</taxon>
        <taxon>Neoteleostei</taxon>
        <taxon>Acanthomorphata</taxon>
        <taxon>Ovalentaria</taxon>
        <taxon>Atherinomorphae</taxon>
        <taxon>Cyprinodontiformes</taxon>
        <taxon>Goodeidae</taxon>
        <taxon>Xenoophorus</taxon>
    </lineage>
</organism>
<keyword evidence="2" id="KW-0677">Repeat</keyword>
<dbReference type="PANTHER" id="PTHR24027">
    <property type="entry name" value="CADHERIN-23"/>
    <property type="match status" value="1"/>
</dbReference>
<protein>
    <submittedName>
        <fullName evidence="7">Protocadherin-15</fullName>
    </submittedName>
</protein>
<evidence type="ECO:0000256" key="5">
    <source>
        <dbReference type="PROSITE-ProRule" id="PRU00043"/>
    </source>
</evidence>
<reference evidence="7 8" key="1">
    <citation type="submission" date="2021-06" db="EMBL/GenBank/DDBJ databases">
        <authorList>
            <person name="Palmer J.M."/>
        </authorList>
    </citation>
    <scope>NUCLEOTIDE SEQUENCE [LARGE SCALE GENOMIC DNA]</scope>
    <source>
        <strain evidence="7 8">XC_2019</strain>
        <tissue evidence="7">Muscle</tissue>
    </source>
</reference>
<dbReference type="PANTHER" id="PTHR24027:SF438">
    <property type="entry name" value="CADHERIN 23"/>
    <property type="match status" value="1"/>
</dbReference>
<sequence>MVSLPQTMDFAEQDNGHPLPAYANLIIEILDENNQAPYFQFATYQGYVSESSPVGTTISASANLTAPLGIIALDNDIEETKDPMVKITLDDYTTIFSLTPTGIIRYLRILNPVDREKQMTYTFRVSLQLSAVILKTAFKSTIAYSVYVNLSLLNQEALENICTRGKNLDIVNYDITMNLIDLSTLLLV</sequence>
<dbReference type="CDD" id="cd11304">
    <property type="entry name" value="Cadherin_repeat"/>
    <property type="match status" value="1"/>
</dbReference>
<comment type="caution">
    <text evidence="7">The sequence shown here is derived from an EMBL/GenBank/DDBJ whole genome shotgun (WGS) entry which is preliminary data.</text>
</comment>
<dbReference type="SUPFAM" id="SSF49313">
    <property type="entry name" value="Cadherin-like"/>
    <property type="match status" value="1"/>
</dbReference>
<dbReference type="EMBL" id="JAHRIN010044872">
    <property type="protein sequence ID" value="MEQ2207517.1"/>
    <property type="molecule type" value="Genomic_DNA"/>
</dbReference>
<evidence type="ECO:0000256" key="2">
    <source>
        <dbReference type="ARBA" id="ARBA00022737"/>
    </source>
</evidence>
<dbReference type="Proteomes" id="UP001434883">
    <property type="component" value="Unassembled WGS sequence"/>
</dbReference>
<feature type="domain" description="Cadherin" evidence="6">
    <location>
        <begin position="40"/>
        <end position="148"/>
    </location>
</feature>
<dbReference type="Gene3D" id="2.60.40.60">
    <property type="entry name" value="Cadherins"/>
    <property type="match status" value="1"/>
</dbReference>
<evidence type="ECO:0000256" key="4">
    <source>
        <dbReference type="ARBA" id="ARBA00023136"/>
    </source>
</evidence>
<dbReference type="InterPro" id="IPR002126">
    <property type="entry name" value="Cadherin-like_dom"/>
</dbReference>
<proteinExistence type="predicted"/>